<keyword evidence="2" id="KW-0812">Transmembrane</keyword>
<dbReference type="EMBL" id="JRVJ01000019">
    <property type="protein sequence ID" value="KGM18224.1"/>
    <property type="molecule type" value="Genomic_DNA"/>
</dbReference>
<dbReference type="Proteomes" id="UP000030145">
    <property type="component" value="Unassembled WGS sequence"/>
</dbReference>
<comment type="caution">
    <text evidence="3">The sequence shown here is derived from an EMBL/GenBank/DDBJ whole genome shotgun (WGS) entry which is preliminary data.</text>
</comment>
<dbReference type="InterPro" id="IPR013783">
    <property type="entry name" value="Ig-like_fold"/>
</dbReference>
<dbReference type="NCBIfam" id="TIGR01167">
    <property type="entry name" value="LPXTG_anchor"/>
    <property type="match status" value="1"/>
</dbReference>
<gene>
    <name evidence="3" type="ORF">MA47_09075</name>
</gene>
<protein>
    <submittedName>
        <fullName evidence="3">Uncharacterized protein</fullName>
    </submittedName>
</protein>
<dbReference type="GO" id="GO:0005975">
    <property type="term" value="P:carbohydrate metabolic process"/>
    <property type="evidence" value="ECO:0007669"/>
    <property type="project" value="UniProtKB-ARBA"/>
</dbReference>
<name>A0A0A2DJW8_9CORY</name>
<evidence type="ECO:0000313" key="3">
    <source>
        <dbReference type="EMBL" id="KGM18224.1"/>
    </source>
</evidence>
<feature type="region of interest" description="Disordered" evidence="1">
    <location>
        <begin position="341"/>
        <end position="363"/>
    </location>
</feature>
<dbReference type="Gene3D" id="2.60.40.10">
    <property type="entry name" value="Immunoglobulins"/>
    <property type="match status" value="1"/>
</dbReference>
<organism evidence="3 4">
    <name type="scientific">Corynebacterium auriscanis</name>
    <dbReference type="NCBI Taxonomy" id="99807"/>
    <lineage>
        <taxon>Bacteria</taxon>
        <taxon>Bacillati</taxon>
        <taxon>Actinomycetota</taxon>
        <taxon>Actinomycetes</taxon>
        <taxon>Mycobacteriales</taxon>
        <taxon>Corynebacteriaceae</taxon>
        <taxon>Corynebacterium</taxon>
    </lineage>
</organism>
<evidence type="ECO:0000256" key="1">
    <source>
        <dbReference type="SAM" id="MobiDB-lite"/>
    </source>
</evidence>
<feature type="transmembrane region" description="Helical" evidence="2">
    <location>
        <begin position="382"/>
        <end position="401"/>
    </location>
</feature>
<evidence type="ECO:0000313" key="4">
    <source>
        <dbReference type="Proteomes" id="UP000030145"/>
    </source>
</evidence>
<accession>A0A0A2DJW8</accession>
<keyword evidence="4" id="KW-1185">Reference proteome</keyword>
<evidence type="ECO:0000256" key="2">
    <source>
        <dbReference type="SAM" id="Phobius"/>
    </source>
</evidence>
<reference evidence="3 4" key="1">
    <citation type="submission" date="2014-10" db="EMBL/GenBank/DDBJ databases">
        <title>Whole Genome sequence of Corynebacterium auriscanis strain CIP 106629.</title>
        <authorList>
            <person name="Hassan S.S."/>
            <person name="Jamal S.B."/>
            <person name="Tiwari S."/>
            <person name="Oliveira L.D.C."/>
            <person name="Souza F."/>
            <person name="Mariano D.C."/>
            <person name="Almeida S."/>
            <person name="Dorella F."/>
            <person name="Pereira F."/>
            <person name="Carvalho A."/>
            <person name="Leal C.A."/>
            <person name="Soares S.D.C."/>
            <person name="Figueiredo H.C."/>
            <person name="Silva A."/>
            <person name="Azevedo V.A."/>
        </authorList>
    </citation>
    <scope>NUCLEOTIDE SEQUENCE [LARGE SCALE GENOMIC DNA]</scope>
    <source>
        <strain evidence="3 4">CIP 106629</strain>
    </source>
</reference>
<proteinExistence type="predicted"/>
<keyword evidence="2" id="KW-0472">Membrane</keyword>
<sequence>MAGITFQINKLEGLDVNDQAELGNLVQRDPRLLTEQSTYPLGPEQTAVTAADGKARFSDLTRGVYLVREKPSRVGNTNYSVIAPFLVAVPDAAGNSDVVVRAKNQPIVATKNIVSGVPGTPEANRIAKEQKNGIVRYRLETTLPAPDVRGKLYQLIMADPLDRNLEFKGVTDGLIVNAEKAIQLREGEDFRVELQGAPQAEGYGYADKTVKIILTENGLIKAADMRNGHPETRVAFDIQTALKANTPEGTRIKNVALSFPDGHPYWPPLLPGSSESLVESNEVEFVVGPSASVPADPEGQLPVNPGKWPDWIFSPIYPLPPGGHNHPVPGSRPQCPNCVPGSTTAPAGSHGGPTQGIHPGEVPSRGGLPGLIDRLPMTGANILGLLGAGFALVLVGFFVVVGRRRRKDNSDAHMHPASTPTRRREVSGNE</sequence>
<keyword evidence="2" id="KW-1133">Transmembrane helix</keyword>
<dbReference type="AlphaFoldDB" id="A0A0A2DJW8"/>
<dbReference type="Gene3D" id="2.60.40.740">
    <property type="match status" value="1"/>
</dbReference>
<feature type="region of interest" description="Disordered" evidence="1">
    <location>
        <begin position="406"/>
        <end position="430"/>
    </location>
</feature>